<gene>
    <name evidence="2" type="ORF">Gohar_003799</name>
</gene>
<evidence type="ECO:0000313" key="3">
    <source>
        <dbReference type="Proteomes" id="UP000593560"/>
    </source>
</evidence>
<proteinExistence type="predicted"/>
<accession>A0A7J9IAC1</accession>
<evidence type="ECO:0000256" key="1">
    <source>
        <dbReference type="SAM" id="Phobius"/>
    </source>
</evidence>
<keyword evidence="1" id="KW-1133">Transmembrane helix</keyword>
<feature type="transmembrane region" description="Helical" evidence="1">
    <location>
        <begin position="21"/>
        <end position="50"/>
    </location>
</feature>
<reference evidence="2 3" key="1">
    <citation type="journal article" date="2019" name="Genome Biol. Evol.">
        <title>Insights into the evolution of the New World diploid cottons (Gossypium, subgenus Houzingenia) based on genome sequencing.</title>
        <authorList>
            <person name="Grover C.E."/>
            <person name="Arick M.A. 2nd"/>
            <person name="Thrash A."/>
            <person name="Conover J.L."/>
            <person name="Sanders W.S."/>
            <person name="Peterson D.G."/>
            <person name="Frelichowski J.E."/>
            <person name="Scheffler J.A."/>
            <person name="Scheffler B.E."/>
            <person name="Wendel J.F."/>
        </authorList>
    </citation>
    <scope>NUCLEOTIDE SEQUENCE [LARGE SCALE GENOMIC DNA]</scope>
    <source>
        <strain evidence="2">0</strain>
        <tissue evidence="2">Leaf</tissue>
    </source>
</reference>
<protein>
    <submittedName>
        <fullName evidence="2">Uncharacterized protein</fullName>
    </submittedName>
</protein>
<dbReference type="Proteomes" id="UP000593560">
    <property type="component" value="Unassembled WGS sequence"/>
</dbReference>
<name>A0A7J9IAC1_9ROSI</name>
<comment type="caution">
    <text evidence="2">The sequence shown here is derived from an EMBL/GenBank/DDBJ whole genome shotgun (WGS) entry which is preliminary data.</text>
</comment>
<dbReference type="EMBL" id="JABFAD010327301">
    <property type="protein sequence ID" value="MBA0819010.1"/>
    <property type="molecule type" value="Genomic_DNA"/>
</dbReference>
<keyword evidence="1" id="KW-0472">Membrane</keyword>
<keyword evidence="3" id="KW-1185">Reference proteome</keyword>
<keyword evidence="1" id="KW-0812">Transmembrane</keyword>
<evidence type="ECO:0000313" key="2">
    <source>
        <dbReference type="EMBL" id="MBA0819010.1"/>
    </source>
</evidence>
<dbReference type="AlphaFoldDB" id="A0A7J9IAC1"/>
<organism evidence="2 3">
    <name type="scientific">Gossypium harknessii</name>
    <dbReference type="NCBI Taxonomy" id="34285"/>
    <lineage>
        <taxon>Eukaryota</taxon>
        <taxon>Viridiplantae</taxon>
        <taxon>Streptophyta</taxon>
        <taxon>Embryophyta</taxon>
        <taxon>Tracheophyta</taxon>
        <taxon>Spermatophyta</taxon>
        <taxon>Magnoliopsida</taxon>
        <taxon>eudicotyledons</taxon>
        <taxon>Gunneridae</taxon>
        <taxon>Pentapetalae</taxon>
        <taxon>rosids</taxon>
        <taxon>malvids</taxon>
        <taxon>Malvales</taxon>
        <taxon>Malvaceae</taxon>
        <taxon>Malvoideae</taxon>
        <taxon>Gossypium</taxon>
    </lineage>
</organism>
<sequence length="51" mass="5961">MRNTLNQRRSTRQHFRLLEQLLVATILLQLLNKPAVPVLSTLLQILLLAWL</sequence>